<dbReference type="AlphaFoldDB" id="Q651P5"/>
<dbReference type="EMBL" id="AP005862">
    <property type="protein sequence ID" value="BAD46472.1"/>
    <property type="molecule type" value="Genomic_DNA"/>
</dbReference>
<reference evidence="4" key="1">
    <citation type="journal article" date="2005" name="Nature">
        <title>The map-based sequence of the rice genome.</title>
        <authorList>
            <consortium name="International rice genome sequencing project (IRGSP)"/>
            <person name="Matsumoto T."/>
            <person name="Wu J."/>
            <person name="Kanamori H."/>
            <person name="Katayose Y."/>
            <person name="Fujisawa M."/>
            <person name="Namiki N."/>
            <person name="Mizuno H."/>
            <person name="Yamamoto K."/>
            <person name="Antonio B.A."/>
            <person name="Baba T."/>
            <person name="Sakata K."/>
            <person name="Nagamura Y."/>
            <person name="Aoki H."/>
            <person name="Arikawa K."/>
            <person name="Arita K."/>
            <person name="Bito T."/>
            <person name="Chiden Y."/>
            <person name="Fujitsuka N."/>
            <person name="Fukunaka R."/>
            <person name="Hamada M."/>
            <person name="Harada C."/>
            <person name="Hayashi A."/>
            <person name="Hijishita S."/>
            <person name="Honda M."/>
            <person name="Hosokawa S."/>
            <person name="Ichikawa Y."/>
            <person name="Idonuma A."/>
            <person name="Iijima M."/>
            <person name="Ikeda M."/>
            <person name="Ikeno M."/>
            <person name="Ito K."/>
            <person name="Ito S."/>
            <person name="Ito T."/>
            <person name="Ito Y."/>
            <person name="Ito Y."/>
            <person name="Iwabuchi A."/>
            <person name="Kamiya K."/>
            <person name="Karasawa W."/>
            <person name="Kurita K."/>
            <person name="Katagiri S."/>
            <person name="Kikuta A."/>
            <person name="Kobayashi H."/>
            <person name="Kobayashi N."/>
            <person name="Machita K."/>
            <person name="Maehara T."/>
            <person name="Masukawa M."/>
            <person name="Mizubayashi T."/>
            <person name="Mukai Y."/>
            <person name="Nagasaki H."/>
            <person name="Nagata Y."/>
            <person name="Naito S."/>
            <person name="Nakashima M."/>
            <person name="Nakama Y."/>
            <person name="Nakamichi Y."/>
            <person name="Nakamura M."/>
            <person name="Meguro A."/>
            <person name="Negishi M."/>
            <person name="Ohta I."/>
            <person name="Ohta T."/>
            <person name="Okamoto M."/>
            <person name="Ono N."/>
            <person name="Saji S."/>
            <person name="Sakaguchi M."/>
            <person name="Sakai K."/>
            <person name="Shibata M."/>
            <person name="Shimokawa T."/>
            <person name="Song J."/>
            <person name="Takazaki Y."/>
            <person name="Terasawa K."/>
            <person name="Tsugane M."/>
            <person name="Tsuji K."/>
            <person name="Ueda S."/>
            <person name="Waki K."/>
            <person name="Yamagata H."/>
            <person name="Yamamoto M."/>
            <person name="Yamamoto S."/>
            <person name="Yamane H."/>
            <person name="Yoshiki S."/>
            <person name="Yoshihara R."/>
            <person name="Yukawa K."/>
            <person name="Zhong H."/>
            <person name="Yano M."/>
            <person name="Yuan Q."/>
            <person name="Ouyang S."/>
            <person name="Liu J."/>
            <person name="Jones K.M."/>
            <person name="Gansberger K."/>
            <person name="Moffat K."/>
            <person name="Hill J."/>
            <person name="Bera J."/>
            <person name="Fadrosh D."/>
            <person name="Jin S."/>
            <person name="Johri S."/>
            <person name="Kim M."/>
            <person name="Overton L."/>
            <person name="Reardon M."/>
            <person name="Tsitrin T."/>
            <person name="Vuong H."/>
            <person name="Weaver B."/>
            <person name="Ciecko A."/>
            <person name="Tallon L."/>
            <person name="Jackson J."/>
            <person name="Pai G."/>
            <person name="Aken S.V."/>
            <person name="Utterback T."/>
            <person name="Reidmuller S."/>
            <person name="Feldblyum T."/>
            <person name="Hsiao J."/>
            <person name="Zismann V."/>
            <person name="Iobst S."/>
            <person name="de Vazeille A.R."/>
            <person name="Buell C.R."/>
            <person name="Ying K."/>
            <person name="Li Y."/>
            <person name="Lu T."/>
            <person name="Huang Y."/>
            <person name="Zhao Q."/>
            <person name="Feng Q."/>
            <person name="Zhang L."/>
            <person name="Zhu J."/>
            <person name="Weng Q."/>
            <person name="Mu J."/>
            <person name="Lu Y."/>
            <person name="Fan D."/>
            <person name="Liu Y."/>
            <person name="Guan J."/>
            <person name="Zhang Y."/>
            <person name="Yu S."/>
            <person name="Liu X."/>
            <person name="Zhang Y."/>
            <person name="Hong G."/>
            <person name="Han B."/>
            <person name="Choisne N."/>
            <person name="Demange N."/>
            <person name="Orjeda G."/>
            <person name="Samain S."/>
            <person name="Cattolico L."/>
            <person name="Pelletier E."/>
            <person name="Couloux A."/>
            <person name="Segurens B."/>
            <person name="Wincker P."/>
            <person name="D'Hont A."/>
            <person name="Scarpelli C."/>
            <person name="Weissenbach J."/>
            <person name="Salanoubat M."/>
            <person name="Quetier F."/>
            <person name="Yu Y."/>
            <person name="Kim H.R."/>
            <person name="Rambo T."/>
            <person name="Currie J."/>
            <person name="Collura K."/>
            <person name="Luo M."/>
            <person name="Yang T."/>
            <person name="Ammiraju J.S.S."/>
            <person name="Engler F."/>
            <person name="Soderlund C."/>
            <person name="Wing R.A."/>
            <person name="Palmer L.E."/>
            <person name="de la Bastide M."/>
            <person name="Spiegel L."/>
            <person name="Nascimento L."/>
            <person name="Zutavern T."/>
            <person name="O'Shaughnessy A."/>
            <person name="Dike S."/>
            <person name="Dedhia N."/>
            <person name="Preston R."/>
            <person name="Balija V."/>
            <person name="McCombie W.R."/>
            <person name="Chow T."/>
            <person name="Chen H."/>
            <person name="Chung M."/>
            <person name="Chen C."/>
            <person name="Shaw J."/>
            <person name="Wu H."/>
            <person name="Hsiao K."/>
            <person name="Chao Y."/>
            <person name="Chu M."/>
            <person name="Cheng C."/>
            <person name="Hour A."/>
            <person name="Lee P."/>
            <person name="Lin S."/>
            <person name="Lin Y."/>
            <person name="Liou J."/>
            <person name="Liu S."/>
            <person name="Hsing Y."/>
            <person name="Raghuvanshi S."/>
            <person name="Mohanty A."/>
            <person name="Bharti A.K."/>
            <person name="Gaur A."/>
            <person name="Gupta V."/>
            <person name="Kumar D."/>
            <person name="Ravi V."/>
            <person name="Vij S."/>
            <person name="Kapur A."/>
            <person name="Khurana P."/>
            <person name="Khurana P."/>
            <person name="Khurana J.P."/>
            <person name="Tyagi A.K."/>
            <person name="Gaikwad K."/>
            <person name="Singh A."/>
            <person name="Dalal V."/>
            <person name="Srivastava S."/>
            <person name="Dixit A."/>
            <person name="Pal A.K."/>
            <person name="Ghazi I.A."/>
            <person name="Yadav M."/>
            <person name="Pandit A."/>
            <person name="Bhargava A."/>
            <person name="Sureshbabu K."/>
            <person name="Batra K."/>
            <person name="Sharma T.R."/>
            <person name="Mohapatra T."/>
            <person name="Singh N.K."/>
            <person name="Messing J."/>
            <person name="Nelson A.B."/>
            <person name="Fuks G."/>
            <person name="Kavchok S."/>
            <person name="Keizer G."/>
            <person name="Linton E."/>
            <person name="Llaca V."/>
            <person name="Song R."/>
            <person name="Tanyolac B."/>
            <person name="Young S."/>
            <person name="Ho-Il K."/>
            <person name="Hahn J.H."/>
            <person name="Sangsakoo G."/>
            <person name="Vanavichit A."/>
            <person name="de Mattos Luiz.A.T."/>
            <person name="Zimmer P.D."/>
            <person name="Malone G."/>
            <person name="Dellagostin O."/>
            <person name="de Oliveira A.C."/>
            <person name="Bevan M."/>
            <person name="Bancroft I."/>
            <person name="Minx P."/>
            <person name="Cordum H."/>
            <person name="Wilson R."/>
            <person name="Cheng Z."/>
            <person name="Jin W."/>
            <person name="Jiang J."/>
            <person name="Leong S.A."/>
            <person name="Iwama H."/>
            <person name="Gojobori T."/>
            <person name="Itoh T."/>
            <person name="Niimura Y."/>
            <person name="Fujii Y."/>
            <person name="Habara T."/>
            <person name="Sakai H."/>
            <person name="Sato Y."/>
            <person name="Wilson G."/>
            <person name="Kumar K."/>
            <person name="McCouch S."/>
            <person name="Juretic N."/>
            <person name="Hoen D."/>
            <person name="Wright S."/>
            <person name="Bruskiewich R."/>
            <person name="Bureau T."/>
            <person name="Miyao A."/>
            <person name="Hirochika H."/>
            <person name="Nishikawa T."/>
            <person name="Kadowaki K."/>
            <person name="Sugiura M."/>
            <person name="Burr B."/>
            <person name="Sasaki T."/>
        </authorList>
    </citation>
    <scope>NUCLEOTIDE SEQUENCE [LARGE SCALE GENOMIC DNA]</scope>
    <source>
        <strain evidence="4">cv. Nipponbare</strain>
    </source>
</reference>
<dbReference type="InterPro" id="IPR001810">
    <property type="entry name" value="F-box_dom"/>
</dbReference>
<proteinExistence type="predicted"/>
<dbReference type="InterPro" id="IPR036047">
    <property type="entry name" value="F-box-like_dom_sf"/>
</dbReference>
<dbReference type="InterPro" id="IPR053197">
    <property type="entry name" value="F-box_SCFL_complex_component"/>
</dbReference>
<reference evidence="4" key="2">
    <citation type="journal article" date="2008" name="Nucleic Acids Res.">
        <title>The rice annotation project database (RAP-DB): 2008 update.</title>
        <authorList>
            <consortium name="The rice annotation project (RAP)"/>
        </authorList>
    </citation>
    <scope>GENOME REANNOTATION</scope>
    <source>
        <strain evidence="4">cv. Nipponbare</strain>
    </source>
</reference>
<protein>
    <recommendedName>
        <fullName evidence="2">F-box domain-containing protein</fullName>
    </recommendedName>
</protein>
<dbReference type="Pfam" id="PF00646">
    <property type="entry name" value="F-box"/>
    <property type="match status" value="1"/>
</dbReference>
<dbReference type="CDD" id="cd22160">
    <property type="entry name" value="F-box_AtFBL13-like"/>
    <property type="match status" value="1"/>
</dbReference>
<gene>
    <name evidence="3" type="primary">OSJNBa0038K02.34</name>
</gene>
<feature type="compositionally biased region" description="Low complexity" evidence="1">
    <location>
        <begin position="333"/>
        <end position="345"/>
    </location>
</feature>
<dbReference type="SUPFAM" id="SSF81383">
    <property type="entry name" value="F-box domain"/>
    <property type="match status" value="1"/>
</dbReference>
<dbReference type="SMART" id="SM00256">
    <property type="entry name" value="FBOX"/>
    <property type="match status" value="1"/>
</dbReference>
<evidence type="ECO:0000256" key="1">
    <source>
        <dbReference type="SAM" id="MobiDB-lite"/>
    </source>
</evidence>
<dbReference type="PANTHER" id="PTHR34223:SF28">
    <property type="entry name" value="OS09G0548034 PROTEIN"/>
    <property type="match status" value="1"/>
</dbReference>
<dbReference type="Proteomes" id="UP000000763">
    <property type="component" value="Chromosome 9"/>
</dbReference>
<accession>Q651P5</accession>
<organism evidence="3 4">
    <name type="scientific">Oryza sativa subsp. japonica</name>
    <name type="common">Rice</name>
    <dbReference type="NCBI Taxonomy" id="39947"/>
    <lineage>
        <taxon>Eukaryota</taxon>
        <taxon>Viridiplantae</taxon>
        <taxon>Streptophyta</taxon>
        <taxon>Embryophyta</taxon>
        <taxon>Tracheophyta</taxon>
        <taxon>Spermatophyta</taxon>
        <taxon>Magnoliopsida</taxon>
        <taxon>Liliopsida</taxon>
        <taxon>Poales</taxon>
        <taxon>Poaceae</taxon>
        <taxon>BOP clade</taxon>
        <taxon>Oryzoideae</taxon>
        <taxon>Oryzeae</taxon>
        <taxon>Oryzinae</taxon>
        <taxon>Oryza</taxon>
        <taxon>Oryza sativa</taxon>
    </lineage>
</organism>
<dbReference type="PROSITE" id="PS50181">
    <property type="entry name" value="FBOX"/>
    <property type="match status" value="1"/>
</dbReference>
<dbReference type="InterPro" id="IPR053781">
    <property type="entry name" value="F-box_AtFBL13-like"/>
</dbReference>
<feature type="region of interest" description="Disordered" evidence="1">
    <location>
        <begin position="321"/>
        <end position="345"/>
    </location>
</feature>
<dbReference type="PANTHER" id="PTHR34223">
    <property type="entry name" value="OS11G0201299 PROTEIN"/>
    <property type="match status" value="1"/>
</dbReference>
<evidence type="ECO:0000259" key="2">
    <source>
        <dbReference type="PROSITE" id="PS50181"/>
    </source>
</evidence>
<name>Q651P5_ORYSJ</name>
<evidence type="ECO:0000313" key="4">
    <source>
        <dbReference type="Proteomes" id="UP000000763"/>
    </source>
</evidence>
<dbReference type="Gene3D" id="1.20.1280.50">
    <property type="match status" value="1"/>
</dbReference>
<sequence>MASPPTSESAITSAGSASASGFDCLPDDLVHHVLSFLPAPDAACTSLLSRRWRNLWVSMPCLDIDVSDFHDASQFDRFMDHVLHLLDDSVPLRSFRLRSCWIDDSAVSWLRYAVKRKVPVLEYAERQGYFIHGCHDLISASSYLTKVVLEHVVLHDCHFGPLNNGCPALENLELLEVNIQFTEISSTSLKHLRIVNCMMDCKFWIRTPNLLTMCLDGVECKSSLYWTVLNNRSLFTVLEDWRYQIPAVHSGRSNGQDASVPRECDGCGGLSDGCDLETFGRRRMQGLRLDYFLISSSPTLAQRMPMGASDDGRTETYRVAKVPTSGEPPDPLWSPLDSSATSSPSSLLHSRRLLGALLPVDSPMLLLLVLVPRLQHSHPQHLFSSPLLPSAYRGRLPHQEDYDANYEDEDLSEDEDEDLSDGHHIEYNILGVLSHARSLKLVAPLREALFEGCLLTCPVFNNLKCLVFGDWCMDFDLYPLRCVLKQSPILEELCVELREKECEYCKEKAPPFSYSYGEILPFKCHRLKTVKIKCGERDERFIALVKLFFKISVCIEKFDLDRRSPPLIYVAGATAAARDPLVAVAVAPLLP</sequence>
<dbReference type="SUPFAM" id="SSF52047">
    <property type="entry name" value="RNI-like"/>
    <property type="match status" value="1"/>
</dbReference>
<evidence type="ECO:0000313" key="3">
    <source>
        <dbReference type="EMBL" id="BAD46472.1"/>
    </source>
</evidence>
<feature type="domain" description="F-box" evidence="2">
    <location>
        <begin position="19"/>
        <end position="55"/>
    </location>
</feature>